<gene>
    <name evidence="3" type="ORF">H9L09_20800</name>
</gene>
<accession>A0A7G9RB57</accession>
<dbReference type="Pfam" id="PF00582">
    <property type="entry name" value="Usp"/>
    <property type="match status" value="2"/>
</dbReference>
<dbReference type="PANTHER" id="PTHR46268:SF6">
    <property type="entry name" value="UNIVERSAL STRESS PROTEIN UP12"/>
    <property type="match status" value="1"/>
</dbReference>
<dbReference type="AlphaFoldDB" id="A0A7G9RB57"/>
<reference evidence="3 4" key="1">
    <citation type="submission" date="2020-08" db="EMBL/GenBank/DDBJ databases">
        <title>Genome sequence of Nocardioides mesophilus KACC 16243T.</title>
        <authorList>
            <person name="Hyun D.-W."/>
            <person name="Bae J.-W."/>
        </authorList>
    </citation>
    <scope>NUCLEOTIDE SEQUENCE [LARGE SCALE GENOMIC DNA]</scope>
    <source>
        <strain evidence="3 4">KACC 16243</strain>
    </source>
</reference>
<dbReference type="Gene3D" id="3.40.50.620">
    <property type="entry name" value="HUPs"/>
    <property type="match status" value="2"/>
</dbReference>
<sequence>MTTGGQLPVVVGIDGSEESMKALAYAVAEARRHDCKLVLAHAVPEVVPMTPMLPLVGSETLEETGRRILRVAHRSADQLAERSLDIEETMRIGSRVHFMVQLSDQARTVVLGHRRRSAVQRVLTASTTSGVALRAHCPVVCVPADWEPTSPHSCVLVGVEDVDHPGEPLETAFSTAARRRSRLTVLHAWKLPSPYDDIITARTHGEEWQREASRRLEQSMADLRLRYPEVHVEADIRHEPPAAALVEASARADLMLVGRHSRGAPLGFYLGSVTRTLIRETHCPVEVVPIHHAAEGEDAATLRLTTTGS</sequence>
<dbReference type="InterPro" id="IPR006015">
    <property type="entry name" value="Universal_stress_UspA"/>
</dbReference>
<feature type="domain" description="UspA" evidence="2">
    <location>
        <begin position="9"/>
        <end position="143"/>
    </location>
</feature>
<dbReference type="PRINTS" id="PR01438">
    <property type="entry name" value="UNVRSLSTRESS"/>
</dbReference>
<keyword evidence="4" id="KW-1185">Reference proteome</keyword>
<dbReference type="Proteomes" id="UP000515947">
    <property type="component" value="Chromosome"/>
</dbReference>
<dbReference type="RefSeq" id="WP_187578674.1">
    <property type="nucleotide sequence ID" value="NZ_CP060713.1"/>
</dbReference>
<feature type="domain" description="UspA" evidence="2">
    <location>
        <begin position="155"/>
        <end position="289"/>
    </location>
</feature>
<dbReference type="SUPFAM" id="SSF52402">
    <property type="entry name" value="Adenine nucleotide alpha hydrolases-like"/>
    <property type="match status" value="2"/>
</dbReference>
<evidence type="ECO:0000313" key="3">
    <source>
        <dbReference type="EMBL" id="QNN52832.1"/>
    </source>
</evidence>
<organism evidence="3 4">
    <name type="scientific">Nocardioides mesophilus</name>
    <dbReference type="NCBI Taxonomy" id="433659"/>
    <lineage>
        <taxon>Bacteria</taxon>
        <taxon>Bacillati</taxon>
        <taxon>Actinomycetota</taxon>
        <taxon>Actinomycetes</taxon>
        <taxon>Propionibacteriales</taxon>
        <taxon>Nocardioidaceae</taxon>
        <taxon>Nocardioides</taxon>
    </lineage>
</organism>
<dbReference type="EMBL" id="CP060713">
    <property type="protein sequence ID" value="QNN52832.1"/>
    <property type="molecule type" value="Genomic_DNA"/>
</dbReference>
<protein>
    <submittedName>
        <fullName evidence="3">Universal stress protein</fullName>
    </submittedName>
</protein>
<name>A0A7G9RB57_9ACTN</name>
<dbReference type="InterPro" id="IPR014729">
    <property type="entry name" value="Rossmann-like_a/b/a_fold"/>
</dbReference>
<dbReference type="PANTHER" id="PTHR46268">
    <property type="entry name" value="STRESS RESPONSE PROTEIN NHAX"/>
    <property type="match status" value="1"/>
</dbReference>
<evidence type="ECO:0000313" key="4">
    <source>
        <dbReference type="Proteomes" id="UP000515947"/>
    </source>
</evidence>
<evidence type="ECO:0000259" key="2">
    <source>
        <dbReference type="Pfam" id="PF00582"/>
    </source>
</evidence>
<comment type="similarity">
    <text evidence="1">Belongs to the universal stress protein A family.</text>
</comment>
<proteinExistence type="inferred from homology"/>
<dbReference type="KEGG" id="nmes:H9L09_20800"/>
<dbReference type="InterPro" id="IPR006016">
    <property type="entry name" value="UspA"/>
</dbReference>
<evidence type="ECO:0000256" key="1">
    <source>
        <dbReference type="ARBA" id="ARBA00008791"/>
    </source>
</evidence>